<dbReference type="PROSITE" id="PS50109">
    <property type="entry name" value="HIS_KIN"/>
    <property type="match status" value="1"/>
</dbReference>
<dbReference type="Pfam" id="PF02518">
    <property type="entry name" value="HATPase_c"/>
    <property type="match status" value="1"/>
</dbReference>
<feature type="transmembrane region" description="Helical" evidence="13">
    <location>
        <begin position="63"/>
        <end position="86"/>
    </location>
</feature>
<dbReference type="InterPro" id="IPR050351">
    <property type="entry name" value="BphY/WalK/GraS-like"/>
</dbReference>
<dbReference type="SUPFAM" id="SSF55874">
    <property type="entry name" value="ATPase domain of HSP90 chaperone/DNA topoisomerase II/histidine kinase"/>
    <property type="match status" value="1"/>
</dbReference>
<keyword evidence="9" id="KW-0067">ATP-binding</keyword>
<dbReference type="GO" id="GO:0004721">
    <property type="term" value="F:phosphoprotein phosphatase activity"/>
    <property type="evidence" value="ECO:0007669"/>
    <property type="project" value="TreeGrafter"/>
</dbReference>
<evidence type="ECO:0000313" key="17">
    <source>
        <dbReference type="Proteomes" id="UP000538292"/>
    </source>
</evidence>
<organism evidence="16 17">
    <name type="scientific">Thermoactinomyces mirandus</name>
    <dbReference type="NCBI Taxonomy" id="2756294"/>
    <lineage>
        <taxon>Bacteria</taxon>
        <taxon>Bacillati</taxon>
        <taxon>Bacillota</taxon>
        <taxon>Bacilli</taxon>
        <taxon>Bacillales</taxon>
        <taxon>Thermoactinomycetaceae</taxon>
        <taxon>Thermoactinomyces</taxon>
    </lineage>
</organism>
<keyword evidence="5" id="KW-0597">Phosphoprotein</keyword>
<dbReference type="InterPro" id="IPR003594">
    <property type="entry name" value="HATPase_dom"/>
</dbReference>
<dbReference type="SMART" id="SM00387">
    <property type="entry name" value="HATPase_c"/>
    <property type="match status" value="1"/>
</dbReference>
<dbReference type="SUPFAM" id="SSF158472">
    <property type="entry name" value="HAMP domain-like"/>
    <property type="match status" value="1"/>
</dbReference>
<evidence type="ECO:0000313" key="16">
    <source>
        <dbReference type="EMBL" id="MBA4603308.1"/>
    </source>
</evidence>
<dbReference type="PANTHER" id="PTHR45453">
    <property type="entry name" value="PHOSPHATE REGULON SENSOR PROTEIN PHOR"/>
    <property type="match status" value="1"/>
</dbReference>
<proteinExistence type="predicted"/>
<evidence type="ECO:0000256" key="13">
    <source>
        <dbReference type="SAM" id="Phobius"/>
    </source>
</evidence>
<keyword evidence="10" id="KW-0902">Two-component regulatory system</keyword>
<feature type="domain" description="HAMP" evidence="15">
    <location>
        <begin position="87"/>
        <end position="139"/>
    </location>
</feature>
<dbReference type="InterPro" id="IPR036097">
    <property type="entry name" value="HisK_dim/P_sf"/>
</dbReference>
<dbReference type="CDD" id="cd00075">
    <property type="entry name" value="HATPase"/>
    <property type="match status" value="1"/>
</dbReference>
<dbReference type="Gene3D" id="1.10.287.130">
    <property type="match status" value="1"/>
</dbReference>
<name>A0A7W2AS76_9BACL</name>
<keyword evidence="17" id="KW-1185">Reference proteome</keyword>
<dbReference type="PANTHER" id="PTHR45453:SF1">
    <property type="entry name" value="PHOSPHATE REGULON SENSOR PROTEIN PHOR"/>
    <property type="match status" value="1"/>
</dbReference>
<dbReference type="InterPro" id="IPR005467">
    <property type="entry name" value="His_kinase_dom"/>
</dbReference>
<evidence type="ECO:0000259" key="15">
    <source>
        <dbReference type="PROSITE" id="PS50885"/>
    </source>
</evidence>
<dbReference type="PROSITE" id="PS50885">
    <property type="entry name" value="HAMP"/>
    <property type="match status" value="1"/>
</dbReference>
<dbReference type="CDD" id="cd06225">
    <property type="entry name" value="HAMP"/>
    <property type="match status" value="1"/>
</dbReference>
<keyword evidence="13" id="KW-1133">Transmembrane helix</keyword>
<dbReference type="GO" id="GO:0000155">
    <property type="term" value="F:phosphorelay sensor kinase activity"/>
    <property type="evidence" value="ECO:0007669"/>
    <property type="project" value="InterPro"/>
</dbReference>
<keyword evidence="8" id="KW-0418">Kinase</keyword>
<dbReference type="Pfam" id="PF00512">
    <property type="entry name" value="HisKA"/>
    <property type="match status" value="1"/>
</dbReference>
<dbReference type="InterPro" id="IPR036890">
    <property type="entry name" value="HATPase_C_sf"/>
</dbReference>
<keyword evidence="6" id="KW-0808">Transferase</keyword>
<evidence type="ECO:0000256" key="11">
    <source>
        <dbReference type="ARBA" id="ARBA00023136"/>
    </source>
</evidence>
<protein>
    <recommendedName>
        <fullName evidence="3">histidine kinase</fullName>
        <ecNumber evidence="3">2.7.13.3</ecNumber>
    </recommendedName>
</protein>
<keyword evidence="7" id="KW-0547">Nucleotide-binding</keyword>
<keyword evidence="12" id="KW-0175">Coiled coil</keyword>
<evidence type="ECO:0000256" key="12">
    <source>
        <dbReference type="SAM" id="Coils"/>
    </source>
</evidence>
<comment type="caution">
    <text evidence="16">The sequence shown here is derived from an EMBL/GenBank/DDBJ whole genome shotgun (WGS) entry which is preliminary data.</text>
</comment>
<accession>A0A7W2AS76</accession>
<dbReference type="RefSeq" id="WP_181741727.1">
    <property type="nucleotide sequence ID" value="NZ_JACEOL010000047.1"/>
</dbReference>
<dbReference type="InterPro" id="IPR003661">
    <property type="entry name" value="HisK_dim/P_dom"/>
</dbReference>
<comment type="subcellular location">
    <subcellularLocation>
        <location evidence="2">Cell membrane</location>
        <topology evidence="2">Multi-pass membrane protein</topology>
    </subcellularLocation>
</comment>
<dbReference type="Gene3D" id="3.30.565.10">
    <property type="entry name" value="Histidine kinase-like ATPase, C-terminal domain"/>
    <property type="match status" value="1"/>
</dbReference>
<dbReference type="GO" id="GO:0016036">
    <property type="term" value="P:cellular response to phosphate starvation"/>
    <property type="evidence" value="ECO:0007669"/>
    <property type="project" value="TreeGrafter"/>
</dbReference>
<dbReference type="SMART" id="SM00388">
    <property type="entry name" value="HisKA"/>
    <property type="match status" value="1"/>
</dbReference>
<evidence type="ECO:0000256" key="10">
    <source>
        <dbReference type="ARBA" id="ARBA00023012"/>
    </source>
</evidence>
<dbReference type="GO" id="GO:0005524">
    <property type="term" value="F:ATP binding"/>
    <property type="evidence" value="ECO:0007669"/>
    <property type="project" value="UniProtKB-KW"/>
</dbReference>
<keyword evidence="13" id="KW-0812">Transmembrane</keyword>
<keyword evidence="4" id="KW-1003">Cell membrane</keyword>
<feature type="domain" description="Histidine kinase" evidence="14">
    <location>
        <begin position="147"/>
        <end position="354"/>
    </location>
</feature>
<feature type="transmembrane region" description="Helical" evidence="13">
    <location>
        <begin position="12"/>
        <end position="33"/>
    </location>
</feature>
<evidence type="ECO:0000256" key="5">
    <source>
        <dbReference type="ARBA" id="ARBA00022553"/>
    </source>
</evidence>
<dbReference type="SMART" id="SM00304">
    <property type="entry name" value="HAMP"/>
    <property type="match status" value="1"/>
</dbReference>
<dbReference type="Pfam" id="PF00672">
    <property type="entry name" value="HAMP"/>
    <property type="match status" value="1"/>
</dbReference>
<comment type="catalytic activity">
    <reaction evidence="1">
        <text>ATP + protein L-histidine = ADP + protein N-phospho-L-histidine.</text>
        <dbReference type="EC" id="2.7.13.3"/>
    </reaction>
</comment>
<reference evidence="16 17" key="1">
    <citation type="submission" date="2020-07" db="EMBL/GenBank/DDBJ databases">
        <title>Thermoactinomyces phylogeny.</title>
        <authorList>
            <person name="Dunlap C."/>
        </authorList>
    </citation>
    <scope>NUCLEOTIDE SEQUENCE [LARGE SCALE GENOMIC DNA]</scope>
    <source>
        <strain evidence="16 17">AMNI-1</strain>
    </source>
</reference>
<evidence type="ECO:0000256" key="4">
    <source>
        <dbReference type="ARBA" id="ARBA00022475"/>
    </source>
</evidence>
<keyword evidence="11 13" id="KW-0472">Membrane</keyword>
<sequence>MKKFKGLRMRLALACIGIASGTVFIASLFFILATDYHLTLYHKQLPGIDPRAAHLDYHFQQAMIQSTLLTAFGAMVLAVLVSLYVTKRITAPLIEMRQVAEQITKGCLKTRVSVQGEDELSDLGQALNHLTEELEKQESLRKNLTSDIAHELRTPLATLRSHLAAFQDGIWIPTPERLHSCYEEIERLTHLVKDLEQLTHVESPGFTLNRKEEDLAEIVRQGVRTIQAAYVQKGIDLEVKVDDAVRVNVDRKRVMQILMNLLSNSLKFTNSGGKVAVEVKEETTGGMLVVSDNGAGIPLSDLPKVFERFYRVDKSRSRDLGGSGIGLTIVKKLVEAHEGKLWIESREGEGTTVSDFSLFTRKSIKRKNYDAD</sequence>
<evidence type="ECO:0000256" key="3">
    <source>
        <dbReference type="ARBA" id="ARBA00012438"/>
    </source>
</evidence>
<evidence type="ECO:0000256" key="7">
    <source>
        <dbReference type="ARBA" id="ARBA00022741"/>
    </source>
</evidence>
<feature type="coiled-coil region" evidence="12">
    <location>
        <begin position="120"/>
        <end position="147"/>
    </location>
</feature>
<gene>
    <name evidence="16" type="ORF">H2C83_13460</name>
</gene>
<evidence type="ECO:0000256" key="9">
    <source>
        <dbReference type="ARBA" id="ARBA00022840"/>
    </source>
</evidence>
<dbReference type="EC" id="2.7.13.3" evidence="3"/>
<evidence type="ECO:0000259" key="14">
    <source>
        <dbReference type="PROSITE" id="PS50109"/>
    </source>
</evidence>
<evidence type="ECO:0000256" key="6">
    <source>
        <dbReference type="ARBA" id="ARBA00022679"/>
    </source>
</evidence>
<evidence type="ECO:0000256" key="8">
    <source>
        <dbReference type="ARBA" id="ARBA00022777"/>
    </source>
</evidence>
<evidence type="ECO:0000256" key="2">
    <source>
        <dbReference type="ARBA" id="ARBA00004651"/>
    </source>
</evidence>
<dbReference type="AlphaFoldDB" id="A0A7W2AS76"/>
<dbReference type="PRINTS" id="PR00344">
    <property type="entry name" value="BCTRLSENSOR"/>
</dbReference>
<dbReference type="GO" id="GO:0005886">
    <property type="term" value="C:plasma membrane"/>
    <property type="evidence" value="ECO:0007669"/>
    <property type="project" value="UniProtKB-SubCell"/>
</dbReference>
<dbReference type="FunFam" id="3.30.565.10:FF:000006">
    <property type="entry name" value="Sensor histidine kinase WalK"/>
    <property type="match status" value="1"/>
</dbReference>
<dbReference type="CDD" id="cd00082">
    <property type="entry name" value="HisKA"/>
    <property type="match status" value="1"/>
</dbReference>
<dbReference type="EMBL" id="JACEOL010000047">
    <property type="protein sequence ID" value="MBA4603308.1"/>
    <property type="molecule type" value="Genomic_DNA"/>
</dbReference>
<evidence type="ECO:0000256" key="1">
    <source>
        <dbReference type="ARBA" id="ARBA00000085"/>
    </source>
</evidence>
<dbReference type="Gene3D" id="6.10.340.10">
    <property type="match status" value="1"/>
</dbReference>
<dbReference type="InterPro" id="IPR004358">
    <property type="entry name" value="Sig_transdc_His_kin-like_C"/>
</dbReference>
<dbReference type="Proteomes" id="UP000538292">
    <property type="component" value="Unassembled WGS sequence"/>
</dbReference>
<dbReference type="InterPro" id="IPR003660">
    <property type="entry name" value="HAMP_dom"/>
</dbReference>
<dbReference type="SUPFAM" id="SSF47384">
    <property type="entry name" value="Homodimeric domain of signal transducing histidine kinase"/>
    <property type="match status" value="1"/>
</dbReference>